<dbReference type="Proteomes" id="UP001253545">
    <property type="component" value="Unassembled WGS sequence"/>
</dbReference>
<dbReference type="EMBL" id="JAVRHX010000001">
    <property type="protein sequence ID" value="MDT0593374.1"/>
    <property type="molecule type" value="Genomic_DNA"/>
</dbReference>
<keyword evidence="2" id="KW-1185">Reference proteome</keyword>
<comment type="caution">
    <text evidence="1">The sequence shown here is derived from an EMBL/GenBank/DDBJ whole genome shotgun (WGS) entry which is preliminary data.</text>
</comment>
<evidence type="ECO:0008006" key="3">
    <source>
        <dbReference type="Google" id="ProtNLM"/>
    </source>
</evidence>
<organism evidence="1 2">
    <name type="scientific">Glaciecola petra</name>
    <dbReference type="NCBI Taxonomy" id="3075602"/>
    <lineage>
        <taxon>Bacteria</taxon>
        <taxon>Pseudomonadati</taxon>
        <taxon>Pseudomonadota</taxon>
        <taxon>Gammaproteobacteria</taxon>
        <taxon>Alteromonadales</taxon>
        <taxon>Alteromonadaceae</taxon>
        <taxon>Glaciecola</taxon>
    </lineage>
</organism>
<name>A0ABU2ZP61_9ALTE</name>
<dbReference type="RefSeq" id="WP_311366895.1">
    <property type="nucleotide sequence ID" value="NZ_JAVRHX010000001.1"/>
</dbReference>
<evidence type="ECO:0000313" key="1">
    <source>
        <dbReference type="EMBL" id="MDT0593374.1"/>
    </source>
</evidence>
<protein>
    <recommendedName>
        <fullName evidence="3">Gamma-glutamylcyclotransferase</fullName>
    </recommendedName>
</protein>
<reference evidence="1 2" key="1">
    <citation type="submission" date="2023-09" db="EMBL/GenBank/DDBJ databases">
        <authorList>
            <person name="Rey-Velasco X."/>
        </authorList>
    </citation>
    <scope>NUCLEOTIDE SEQUENCE [LARGE SCALE GENOMIC DNA]</scope>
    <source>
        <strain evidence="1 2">P117</strain>
    </source>
</reference>
<gene>
    <name evidence="1" type="ORF">RM552_00785</name>
</gene>
<evidence type="ECO:0000313" key="2">
    <source>
        <dbReference type="Proteomes" id="UP001253545"/>
    </source>
</evidence>
<proteinExistence type="predicted"/>
<accession>A0ABU2ZP61</accession>
<sequence>MTMLKISATHIQTFLEHANGKTIIAGYGSLLSQYSRQHFSQINSLVMPVLVHNWERSWITRSLSEKQTYVGATPEPGACINACILALDIDPSFQQREQDYRFTLLEPAAIEFLLPSGFESHVEVLQAQPIYICESLDINPANEKYPVSFSYIHTCLLGAQELMGAKGIDEFFRYTKGWGSSKFVNDSTSPKYPRAATQGMSSFDIEALINLHSK</sequence>